<reference evidence="2 3" key="1">
    <citation type="submission" date="2021-03" db="EMBL/GenBank/DDBJ databases">
        <authorList>
            <person name="Xin L."/>
        </authorList>
    </citation>
    <scope>NUCLEOTIDE SEQUENCE [LARGE SCALE GENOMIC DNA]</scope>
    <source>
        <strain evidence="2 3">XHU 5031</strain>
    </source>
</reference>
<evidence type="ECO:0000313" key="2">
    <source>
        <dbReference type="EMBL" id="MBO0609001.1"/>
    </source>
</evidence>
<protein>
    <submittedName>
        <fullName evidence="2">Uncharacterized protein</fullName>
    </submittedName>
</protein>
<keyword evidence="3" id="KW-1185">Reference proteome</keyword>
<dbReference type="RefSeq" id="WP_207274959.1">
    <property type="nucleotide sequence ID" value="NZ_JAFMPK010000032.1"/>
</dbReference>
<sequence>MSVRRAEKARSAVPEPPQPGRVLDARLHLLDRQVLDVDGVPVCTLDDLELDDVAAEPATRAAGGGTAVGDGPVVIRALLSGPVLGTRMFGGRPPGSRWHRLPWRDVTDIGTAVRLGVPGARLDVTWLERWARNHVVGRIPGGRARPGKG</sequence>
<accession>A0ABS3I8T3</accession>
<dbReference type="EMBL" id="JAFMPK010000032">
    <property type="protein sequence ID" value="MBO0609001.1"/>
    <property type="molecule type" value="Genomic_DNA"/>
</dbReference>
<reference evidence="3" key="2">
    <citation type="submission" date="2023-07" db="EMBL/GenBank/DDBJ databases">
        <title>Myceligenerans salitolerans sp. nov., a halotolerant actinomycete isolated from a salt lake in Xinjiang, China.</title>
        <authorList>
            <person name="Guan T."/>
        </authorList>
    </citation>
    <scope>NUCLEOTIDE SEQUENCE [LARGE SCALE GENOMIC DNA]</scope>
    <source>
        <strain evidence="3">XHU 5031</strain>
    </source>
</reference>
<dbReference type="Proteomes" id="UP000664617">
    <property type="component" value="Unassembled WGS sequence"/>
</dbReference>
<evidence type="ECO:0000256" key="1">
    <source>
        <dbReference type="SAM" id="MobiDB-lite"/>
    </source>
</evidence>
<comment type="caution">
    <text evidence="2">The sequence shown here is derived from an EMBL/GenBank/DDBJ whole genome shotgun (WGS) entry which is preliminary data.</text>
</comment>
<gene>
    <name evidence="2" type="ORF">J0911_08145</name>
</gene>
<feature type="compositionally biased region" description="Basic and acidic residues" evidence="1">
    <location>
        <begin position="1"/>
        <end position="10"/>
    </location>
</feature>
<feature type="region of interest" description="Disordered" evidence="1">
    <location>
        <begin position="1"/>
        <end position="20"/>
    </location>
</feature>
<proteinExistence type="predicted"/>
<evidence type="ECO:0000313" key="3">
    <source>
        <dbReference type="Proteomes" id="UP000664617"/>
    </source>
</evidence>
<name>A0ABS3I8T3_9MICO</name>
<organism evidence="2 3">
    <name type="scientific">Myceligenerans salitolerans</name>
    <dbReference type="NCBI Taxonomy" id="1230528"/>
    <lineage>
        <taxon>Bacteria</taxon>
        <taxon>Bacillati</taxon>
        <taxon>Actinomycetota</taxon>
        <taxon>Actinomycetes</taxon>
        <taxon>Micrococcales</taxon>
        <taxon>Promicromonosporaceae</taxon>
        <taxon>Myceligenerans</taxon>
    </lineage>
</organism>